<feature type="signal peptide" evidence="1">
    <location>
        <begin position="1"/>
        <end position="23"/>
    </location>
</feature>
<dbReference type="OrthoDB" id="547680at2"/>
<evidence type="ECO:0008006" key="4">
    <source>
        <dbReference type="Google" id="ProtNLM"/>
    </source>
</evidence>
<dbReference type="SUPFAM" id="SSF53850">
    <property type="entry name" value="Periplasmic binding protein-like II"/>
    <property type="match status" value="1"/>
</dbReference>
<reference evidence="2 3" key="1">
    <citation type="submission" date="2015-12" db="EMBL/GenBank/DDBJ databases">
        <authorList>
            <person name="Shamseldin A."/>
            <person name="Moawad H."/>
            <person name="Abd El-Rahim W.M."/>
            <person name="Sadowsky M.J."/>
        </authorList>
    </citation>
    <scope>NUCLEOTIDE SEQUENCE [LARGE SCALE GENOMIC DNA]</scope>
    <source>
        <strain evidence="2 3">D7</strain>
    </source>
</reference>
<feature type="chain" id="PRO_5007272338" description="Solute-binding protein family 3/N-terminal domain-containing protein" evidence="1">
    <location>
        <begin position="24"/>
        <end position="299"/>
    </location>
</feature>
<dbReference type="AlphaFoldDB" id="A0A126PW99"/>
<gene>
    <name evidence="2" type="ORF">AVL55_03485</name>
</gene>
<dbReference type="EMBL" id="CP014323">
    <property type="protein sequence ID" value="AMJ97304.1"/>
    <property type="molecule type" value="Genomic_DNA"/>
</dbReference>
<organism evidence="2 3">
    <name type="scientific">Alteromonas macleodii</name>
    <name type="common">Pseudoalteromonas macleodii</name>
    <dbReference type="NCBI Taxonomy" id="28108"/>
    <lineage>
        <taxon>Bacteria</taxon>
        <taxon>Pseudomonadati</taxon>
        <taxon>Pseudomonadota</taxon>
        <taxon>Gammaproteobacteria</taxon>
        <taxon>Alteromonadales</taxon>
        <taxon>Alteromonadaceae</taxon>
        <taxon>Alteromonas/Salinimonas group</taxon>
        <taxon>Alteromonas</taxon>
    </lineage>
</organism>
<evidence type="ECO:0000256" key="1">
    <source>
        <dbReference type="SAM" id="SignalP"/>
    </source>
</evidence>
<name>A0A126PW99_ALTMA</name>
<accession>A0A126PW99</accession>
<dbReference type="RefSeq" id="WP_061094256.1">
    <property type="nucleotide sequence ID" value="NZ_CP014323.1"/>
</dbReference>
<dbReference type="Proteomes" id="UP000063991">
    <property type="component" value="Chromosome"/>
</dbReference>
<proteinExistence type="predicted"/>
<keyword evidence="1" id="KW-0732">Signal</keyword>
<sequence>MKMSRFVASMMMLHTLLLSSVNAEELVYTRAFADDDYGNYHVAVLNAVFKATKEYGDITLVPHPQPMTQSRQMLSLLKGEADVLWSVTNQTREQKLIPIKLPLLKGFAGFRVLVINPSRQSELTEDADSRTLKNLTMVQGTDWPDMDVLTANGYRVEGEDWSSWFGSMYSMVSRNLVDAFPRNIIEVHRDLERHKDKHVSLEQFHLLKYPNYEYFFVSPDNPALANRLRLGLIRILDDGELERIFNSFEGHRKAEMLADAESRKIHKLGNPTIPYKLDYARWDKYKDIAIRALEKEMSE</sequence>
<evidence type="ECO:0000313" key="3">
    <source>
        <dbReference type="Proteomes" id="UP000063991"/>
    </source>
</evidence>
<evidence type="ECO:0000313" key="2">
    <source>
        <dbReference type="EMBL" id="AMJ97304.1"/>
    </source>
</evidence>
<protein>
    <recommendedName>
        <fullName evidence="4">Solute-binding protein family 3/N-terminal domain-containing protein</fullName>
    </recommendedName>
</protein>